<sequence>MDDRIGTTSDHLAVLRWTATSAPQALGEVEALCDDAETAAALTAEPTHGTHDLLARCHQGGKPVVIVSNNAEVAIRAYLERWVLSPYVVAVVGRPVHRPNLMKPNTYTVDEALRLLQVQPGRAVFIGDSVSDVQVSRATAVPCIGYAKTPRRGTELRVAGANALVADMSSLATQRA</sequence>
<dbReference type="InterPro" id="IPR023214">
    <property type="entry name" value="HAD_sf"/>
</dbReference>
<dbReference type="CDD" id="cd01427">
    <property type="entry name" value="HAD_like"/>
    <property type="match status" value="1"/>
</dbReference>
<dbReference type="Proteomes" id="UP001183585">
    <property type="component" value="Unassembled WGS sequence"/>
</dbReference>
<name>A0ABU2CNI8_9MICO</name>
<gene>
    <name evidence="1" type="ORF">J2S48_002419</name>
</gene>
<organism evidence="1 2">
    <name type="scientific">Promicromonospora iranensis</name>
    <dbReference type="NCBI Taxonomy" id="1105144"/>
    <lineage>
        <taxon>Bacteria</taxon>
        <taxon>Bacillati</taxon>
        <taxon>Actinomycetota</taxon>
        <taxon>Actinomycetes</taxon>
        <taxon>Micrococcales</taxon>
        <taxon>Promicromonosporaceae</taxon>
        <taxon>Promicromonospora</taxon>
    </lineage>
</organism>
<reference evidence="1 2" key="1">
    <citation type="submission" date="2023-07" db="EMBL/GenBank/DDBJ databases">
        <title>Sequencing the genomes of 1000 actinobacteria strains.</title>
        <authorList>
            <person name="Klenk H.-P."/>
        </authorList>
    </citation>
    <scope>NUCLEOTIDE SEQUENCE [LARGE SCALE GENOMIC DNA]</scope>
    <source>
        <strain evidence="1 2">DSM 45554</strain>
    </source>
</reference>
<dbReference type="Pfam" id="PF13419">
    <property type="entry name" value="HAD_2"/>
    <property type="match status" value="1"/>
</dbReference>
<dbReference type="SUPFAM" id="SSF56784">
    <property type="entry name" value="HAD-like"/>
    <property type="match status" value="1"/>
</dbReference>
<keyword evidence="1" id="KW-0378">Hydrolase</keyword>
<evidence type="ECO:0000313" key="2">
    <source>
        <dbReference type="Proteomes" id="UP001183585"/>
    </source>
</evidence>
<dbReference type="EMBL" id="JAVDYE010000001">
    <property type="protein sequence ID" value="MDR7382904.1"/>
    <property type="molecule type" value="Genomic_DNA"/>
</dbReference>
<evidence type="ECO:0000313" key="1">
    <source>
        <dbReference type="EMBL" id="MDR7382904.1"/>
    </source>
</evidence>
<protein>
    <submittedName>
        <fullName evidence="1">Phosphoglycolate phosphatase</fullName>
        <ecNumber evidence="1">3.1.3.18</ecNumber>
    </submittedName>
</protein>
<dbReference type="PANTHER" id="PTHR43434">
    <property type="entry name" value="PHOSPHOGLYCOLATE PHOSPHATASE"/>
    <property type="match status" value="1"/>
</dbReference>
<dbReference type="GO" id="GO:0008967">
    <property type="term" value="F:phosphoglycolate phosphatase activity"/>
    <property type="evidence" value="ECO:0007669"/>
    <property type="project" value="UniProtKB-EC"/>
</dbReference>
<dbReference type="Gene3D" id="3.40.50.1000">
    <property type="entry name" value="HAD superfamily/HAD-like"/>
    <property type="match status" value="1"/>
</dbReference>
<dbReference type="PANTHER" id="PTHR43434:SF1">
    <property type="entry name" value="PHOSPHOGLYCOLATE PHOSPHATASE"/>
    <property type="match status" value="1"/>
</dbReference>
<dbReference type="RefSeq" id="WP_274991682.1">
    <property type="nucleotide sequence ID" value="NZ_JAJQQP010000001.1"/>
</dbReference>
<comment type="caution">
    <text evidence="1">The sequence shown here is derived from an EMBL/GenBank/DDBJ whole genome shotgun (WGS) entry which is preliminary data.</text>
</comment>
<accession>A0ABU2CNI8</accession>
<keyword evidence="2" id="KW-1185">Reference proteome</keyword>
<dbReference type="InterPro" id="IPR041492">
    <property type="entry name" value="HAD_2"/>
</dbReference>
<proteinExistence type="predicted"/>
<dbReference type="EC" id="3.1.3.18" evidence="1"/>
<dbReference type="InterPro" id="IPR036412">
    <property type="entry name" value="HAD-like_sf"/>
</dbReference>
<dbReference type="InterPro" id="IPR050155">
    <property type="entry name" value="HAD-like_hydrolase_sf"/>
</dbReference>